<comment type="caution">
    <text evidence="2">The sequence shown here is derived from an EMBL/GenBank/DDBJ whole genome shotgun (WGS) entry which is preliminary data.</text>
</comment>
<reference evidence="2 3" key="1">
    <citation type="journal article" date="2019" name="Int. J. Syst. Evol. Microbiol.">
        <title>The Global Catalogue of Microorganisms (GCM) 10K type strain sequencing project: providing services to taxonomists for standard genome sequencing and annotation.</title>
        <authorList>
            <consortium name="The Broad Institute Genomics Platform"/>
            <consortium name="The Broad Institute Genome Sequencing Center for Infectious Disease"/>
            <person name="Wu L."/>
            <person name="Ma J."/>
        </authorList>
    </citation>
    <scope>NUCLEOTIDE SEQUENCE [LARGE SCALE GENOMIC DNA]</scope>
    <source>
        <strain evidence="2 3">XZYJT29</strain>
    </source>
</reference>
<organism evidence="2 3">
    <name type="scientific">Halosimplex aquaticum</name>
    <dbReference type="NCBI Taxonomy" id="3026162"/>
    <lineage>
        <taxon>Archaea</taxon>
        <taxon>Methanobacteriati</taxon>
        <taxon>Methanobacteriota</taxon>
        <taxon>Stenosarchaea group</taxon>
        <taxon>Halobacteria</taxon>
        <taxon>Halobacteriales</taxon>
        <taxon>Haloarculaceae</taxon>
        <taxon>Halosimplex</taxon>
    </lineage>
</organism>
<dbReference type="RefSeq" id="WP_274324241.1">
    <property type="nucleotide sequence ID" value="NZ_CP118158.1"/>
</dbReference>
<dbReference type="AlphaFoldDB" id="A0ABD5Y2J2"/>
<dbReference type="Pfam" id="PF02254">
    <property type="entry name" value="TrkA_N"/>
    <property type="match status" value="1"/>
</dbReference>
<dbReference type="EMBL" id="JBHTAS010000001">
    <property type="protein sequence ID" value="MFC7138624.1"/>
    <property type="molecule type" value="Genomic_DNA"/>
</dbReference>
<dbReference type="SUPFAM" id="SSF51735">
    <property type="entry name" value="NAD(P)-binding Rossmann-fold domains"/>
    <property type="match status" value="1"/>
</dbReference>
<protein>
    <submittedName>
        <fullName evidence="2">NAD-binding protein</fullName>
    </submittedName>
</protein>
<proteinExistence type="predicted"/>
<sequence>MVLGDARRRMNDVLARPRKTMVVGTSREAQTLACRLAEDFDVTFVSDQEELLTGDRTADFDTEYAALDDGSDLSMLDLSVDAAVVAAGRDRINMLAAQHIRTRCDVDRLVVRVNDPSRESAFAALDAETICPTDVLEPAIRSSLDDS</sequence>
<dbReference type="Proteomes" id="UP001596432">
    <property type="component" value="Unassembled WGS sequence"/>
</dbReference>
<feature type="domain" description="RCK N-terminal" evidence="1">
    <location>
        <begin position="21"/>
        <end position="130"/>
    </location>
</feature>
<evidence type="ECO:0000259" key="1">
    <source>
        <dbReference type="Pfam" id="PF02254"/>
    </source>
</evidence>
<dbReference type="InterPro" id="IPR003148">
    <property type="entry name" value="RCK_N"/>
</dbReference>
<evidence type="ECO:0000313" key="3">
    <source>
        <dbReference type="Proteomes" id="UP001596432"/>
    </source>
</evidence>
<evidence type="ECO:0000313" key="2">
    <source>
        <dbReference type="EMBL" id="MFC7138624.1"/>
    </source>
</evidence>
<name>A0ABD5Y2J2_9EURY</name>
<accession>A0ABD5Y2J2</accession>
<dbReference type="InterPro" id="IPR036291">
    <property type="entry name" value="NAD(P)-bd_dom_sf"/>
</dbReference>
<gene>
    <name evidence="2" type="ORF">ACFQMA_02090</name>
</gene>
<dbReference type="GeneID" id="78818865"/>
<keyword evidence="3" id="KW-1185">Reference proteome</keyword>
<dbReference type="Gene3D" id="3.40.50.720">
    <property type="entry name" value="NAD(P)-binding Rossmann-like Domain"/>
    <property type="match status" value="1"/>
</dbReference>